<evidence type="ECO:0000313" key="2">
    <source>
        <dbReference type="Proteomes" id="UP000199034"/>
    </source>
</evidence>
<organism evidence="1 2">
    <name type="scientific">Nocardioides lianchengensis</name>
    <dbReference type="NCBI Taxonomy" id="1045774"/>
    <lineage>
        <taxon>Bacteria</taxon>
        <taxon>Bacillati</taxon>
        <taxon>Actinomycetota</taxon>
        <taxon>Actinomycetes</taxon>
        <taxon>Propionibacteriales</taxon>
        <taxon>Nocardioidaceae</taxon>
        <taxon>Nocardioides</taxon>
    </lineage>
</organism>
<accession>A0A1G6NBC1</accession>
<dbReference type="RefSeq" id="WP_090852793.1">
    <property type="nucleotide sequence ID" value="NZ_FMZM01000003.1"/>
</dbReference>
<sequence>MLAARRRDEEGTVLPFVAVVVVVLLLSAAMAVDLGLQRVARGDMQAVADAVALDLARELDGRDAATLGPLMPALATASRDRNPDAVGDDPALDVDLGELDDRGDFVPVAGVGVPTAVRVTARTAVDFAFAGVTGIDRGPAVRSAVGVADLGACFRVGSYTARLDSTTGPLLDVLLGTLLGSDVALSLVDYQGLAASDVTLLELVEVGGLGVGSVHELLELDQLSVSDFYLAVARVLSDRGELAAAGLLQSIQVAAGTPTIAIADLVTAAATDQAALAVGLDVLDLVTGAAHAAWAGHTLVVQDLGVPGLVGASLVVTEAPQVGCGGPGTQARTAQVRLRVPVTLPARTLTVNILGAPTSVSLGATSLTAEVDLGQAVAELRDVRCGTTGAQSLELALSSSVVGRVALTGTTGVAVSVGVPLVSDLLTAVLQVLGLAVLPAGPPTLSVTASLSFGAGSSAVPYDRNVVLPLPASYSTPVGSASGVVLTGLTGQVAGGTEVRLSVPRLLGPPATSTYTTGPLLATVLSDVLNPILTRVLSSVVNPLLSTLQSGVVAPLARLLGLQLAGADVWALREPVCGGPRLRH</sequence>
<dbReference type="STRING" id="1045774.SAMN05421872_103202"/>
<dbReference type="Proteomes" id="UP000199034">
    <property type="component" value="Unassembled WGS sequence"/>
</dbReference>
<evidence type="ECO:0000313" key="1">
    <source>
        <dbReference type="EMBL" id="SDC65103.1"/>
    </source>
</evidence>
<dbReference type="AlphaFoldDB" id="A0A1G6NBC1"/>
<proteinExistence type="predicted"/>
<protein>
    <submittedName>
        <fullName evidence="1">Uncharacterized membrane protein</fullName>
    </submittedName>
</protein>
<gene>
    <name evidence="1" type="ORF">SAMN05421872_103202</name>
</gene>
<dbReference type="EMBL" id="FMZM01000003">
    <property type="protein sequence ID" value="SDC65103.1"/>
    <property type="molecule type" value="Genomic_DNA"/>
</dbReference>
<reference evidence="2" key="1">
    <citation type="submission" date="2016-10" db="EMBL/GenBank/DDBJ databases">
        <authorList>
            <person name="Varghese N."/>
            <person name="Submissions S."/>
        </authorList>
    </citation>
    <scope>NUCLEOTIDE SEQUENCE [LARGE SCALE GENOMIC DNA]</scope>
    <source>
        <strain evidence="2">CGMCC 4.6858</strain>
    </source>
</reference>
<keyword evidence="2" id="KW-1185">Reference proteome</keyword>
<name>A0A1G6NBC1_9ACTN</name>